<proteinExistence type="predicted"/>
<dbReference type="Proteomes" id="UP000019184">
    <property type="component" value="Unassembled WGS sequence"/>
</dbReference>
<dbReference type="EMBL" id="CBTK010000257">
    <property type="protein sequence ID" value="CDH46336.1"/>
    <property type="molecule type" value="Genomic_DNA"/>
</dbReference>
<name>A0A7U7GEF0_9GAMM</name>
<organism evidence="2 3">
    <name type="scientific">Candidatus Contendobacter odensis Run_B_J11</name>
    <dbReference type="NCBI Taxonomy" id="1400861"/>
    <lineage>
        <taxon>Bacteria</taxon>
        <taxon>Pseudomonadati</taxon>
        <taxon>Pseudomonadota</taxon>
        <taxon>Gammaproteobacteria</taxon>
        <taxon>Candidatus Competibacteraceae</taxon>
        <taxon>Candidatus Contendibacter</taxon>
    </lineage>
</organism>
<comment type="caution">
    <text evidence="2">The sequence shown here is derived from an EMBL/GenBank/DDBJ whole genome shotgun (WGS) entry which is preliminary data.</text>
</comment>
<feature type="transmembrane region" description="Helical" evidence="1">
    <location>
        <begin position="81"/>
        <end position="105"/>
    </location>
</feature>
<keyword evidence="3" id="KW-1185">Reference proteome</keyword>
<accession>A0A7U7GEF0</accession>
<keyword evidence="1" id="KW-1133">Transmembrane helix</keyword>
<evidence type="ECO:0000313" key="2">
    <source>
        <dbReference type="EMBL" id="CDH46336.1"/>
    </source>
</evidence>
<sequence length="114" mass="13321">MSFTVARLRYQDFRFSSFPRQRESSNLLKRLDTRFHGYDDTKFMSERPDYNALPSHTRMAPDKPNHAGFMKTDRMQLKKQIIIKSTILFLPLSAPITLALFNALLSSVTYGFRL</sequence>
<keyword evidence="1" id="KW-0812">Transmembrane</keyword>
<gene>
    <name evidence="2" type="ORF">BN874_420049</name>
</gene>
<reference evidence="2 3" key="1">
    <citation type="journal article" date="2014" name="ISME J.">
        <title>Candidatus Competibacter-lineage genomes retrieved from metagenomes reveal functional metabolic diversity.</title>
        <authorList>
            <person name="McIlroy S.J."/>
            <person name="Albertsen M."/>
            <person name="Andresen E.K."/>
            <person name="Saunders A.M."/>
            <person name="Kristiansen R."/>
            <person name="Stokholm-Bjerregaard M."/>
            <person name="Nielsen K.L."/>
            <person name="Nielsen P.H."/>
        </authorList>
    </citation>
    <scope>NUCLEOTIDE SEQUENCE [LARGE SCALE GENOMIC DNA]</scope>
    <source>
        <strain evidence="2 3">Run_B_J11</strain>
    </source>
</reference>
<evidence type="ECO:0000256" key="1">
    <source>
        <dbReference type="SAM" id="Phobius"/>
    </source>
</evidence>
<evidence type="ECO:0000313" key="3">
    <source>
        <dbReference type="Proteomes" id="UP000019184"/>
    </source>
</evidence>
<dbReference type="AlphaFoldDB" id="A0A7U7GEF0"/>
<keyword evidence="1" id="KW-0472">Membrane</keyword>
<protein>
    <submittedName>
        <fullName evidence="2">Uncharacterized protein</fullName>
    </submittedName>
</protein>